<reference evidence="1" key="1">
    <citation type="journal article" date="2015" name="Nature">
        <title>Complex archaea that bridge the gap between prokaryotes and eukaryotes.</title>
        <authorList>
            <person name="Spang A."/>
            <person name="Saw J.H."/>
            <person name="Jorgensen S.L."/>
            <person name="Zaremba-Niedzwiedzka K."/>
            <person name="Martijn J."/>
            <person name="Lind A.E."/>
            <person name="van Eijk R."/>
            <person name="Schleper C."/>
            <person name="Guy L."/>
            <person name="Ettema T.J."/>
        </authorList>
    </citation>
    <scope>NUCLEOTIDE SEQUENCE</scope>
</reference>
<dbReference type="EMBL" id="LAZR01000675">
    <property type="protein sequence ID" value="KKN61018.1"/>
    <property type="molecule type" value="Genomic_DNA"/>
</dbReference>
<organism evidence="1">
    <name type="scientific">marine sediment metagenome</name>
    <dbReference type="NCBI Taxonomy" id="412755"/>
    <lineage>
        <taxon>unclassified sequences</taxon>
        <taxon>metagenomes</taxon>
        <taxon>ecological metagenomes</taxon>
    </lineage>
</organism>
<sequence>MINKCRVSKLVTTLRLHRSPVGFDPLTRYQMEEQLKNVKVTVYFDHKNANQDTHDPTTKERRDMKKVGECQTIKMIENPNVEHLEGWISRMRLDRAVMTDIFSRAHVTVQSQRLPIQIIIHEKDDDKEKDTLIENIWIEKNGV</sequence>
<protein>
    <submittedName>
        <fullName evidence="1">Uncharacterized protein</fullName>
    </submittedName>
</protein>
<proteinExistence type="predicted"/>
<dbReference type="AlphaFoldDB" id="A0A0F9V554"/>
<name>A0A0F9V554_9ZZZZ</name>
<comment type="caution">
    <text evidence="1">The sequence shown here is derived from an EMBL/GenBank/DDBJ whole genome shotgun (WGS) entry which is preliminary data.</text>
</comment>
<gene>
    <name evidence="1" type="ORF">LCGC14_0526430</name>
</gene>
<accession>A0A0F9V554</accession>
<evidence type="ECO:0000313" key="1">
    <source>
        <dbReference type="EMBL" id="KKN61018.1"/>
    </source>
</evidence>